<name>A0AAE8MYF4_9PEZI</name>
<evidence type="ECO:0000313" key="2">
    <source>
        <dbReference type="EMBL" id="SPO01914.1"/>
    </source>
</evidence>
<protein>
    <submittedName>
        <fullName evidence="2">Uncharacterized protein</fullName>
    </submittedName>
</protein>
<dbReference type="AlphaFoldDB" id="A0AAE8MYF4"/>
<reference evidence="2" key="1">
    <citation type="submission" date="2018-03" db="EMBL/GenBank/DDBJ databases">
        <authorList>
            <person name="Guldener U."/>
        </authorList>
    </citation>
    <scope>NUCLEOTIDE SEQUENCE</scope>
</reference>
<sequence length="482" mass="53218">MRLPALSLLALGSAVSAALIHHPGNLLSLRQDVATPPTVPEDNNVIALPLETDTATRPTAPEDDNSKICDLPKTGTTLLSDSKSVDFLQTFLKKNGDEDWLIKMEKKYIGPNFTPEEPSCGTIESSNCYPSKDCREFDNKNFFYVRLISGYINQFFTRFHEDLQDQTITDLLSVNEIIQDYNPDKKGSVDPKALRNAAGAMSASDKIVKNIPSLPSAGKLGDALGFIGAIMSIFANNAPIPPPFDFNGVAQVATSYLRDTFKEMDRVQEEVLSRLFGNTDVDMSLSDVVSKMKGMGIEMVDSDPITSIMSMAWGGGFESLDMGKVLRDTLQQTNQGLVGMILAAIGNVVVMAKDKTESTCNMPGASWIDGECFAVSKPLDGDYYPYLEEEKVKKLWEKYKFDMVEFYKNVKECKGLNLDENTDPGTIASSTKYPTCFFSMDYQTLYNCPNHSCEDDSDCDSACFDGCDYSFKIMGGFCKPKE</sequence>
<gene>
    <name evidence="2" type="ORF">DNG_04587</name>
</gene>
<organism evidence="2 3">
    <name type="scientific">Cephalotrichum gorgonifer</name>
    <dbReference type="NCBI Taxonomy" id="2041049"/>
    <lineage>
        <taxon>Eukaryota</taxon>
        <taxon>Fungi</taxon>
        <taxon>Dikarya</taxon>
        <taxon>Ascomycota</taxon>
        <taxon>Pezizomycotina</taxon>
        <taxon>Sordariomycetes</taxon>
        <taxon>Hypocreomycetidae</taxon>
        <taxon>Microascales</taxon>
        <taxon>Microascaceae</taxon>
        <taxon>Cephalotrichum</taxon>
    </lineage>
</organism>
<keyword evidence="1" id="KW-0732">Signal</keyword>
<proteinExistence type="predicted"/>
<evidence type="ECO:0000313" key="3">
    <source>
        <dbReference type="Proteomes" id="UP001187682"/>
    </source>
</evidence>
<keyword evidence="3" id="KW-1185">Reference proteome</keyword>
<comment type="caution">
    <text evidence="2">The sequence shown here is derived from an EMBL/GenBank/DDBJ whole genome shotgun (WGS) entry which is preliminary data.</text>
</comment>
<evidence type="ECO:0000256" key="1">
    <source>
        <dbReference type="SAM" id="SignalP"/>
    </source>
</evidence>
<feature type="chain" id="PRO_5042206828" evidence="1">
    <location>
        <begin position="18"/>
        <end position="482"/>
    </location>
</feature>
<dbReference type="Proteomes" id="UP001187682">
    <property type="component" value="Unassembled WGS sequence"/>
</dbReference>
<dbReference type="EMBL" id="ONZQ02000005">
    <property type="protein sequence ID" value="SPO01914.1"/>
    <property type="molecule type" value="Genomic_DNA"/>
</dbReference>
<feature type="signal peptide" evidence="1">
    <location>
        <begin position="1"/>
        <end position="17"/>
    </location>
</feature>
<accession>A0AAE8MYF4</accession>